<feature type="transmembrane region" description="Helical" evidence="1">
    <location>
        <begin position="229"/>
        <end position="247"/>
    </location>
</feature>
<evidence type="ECO:0000259" key="2">
    <source>
        <dbReference type="Pfam" id="PF20237"/>
    </source>
</evidence>
<dbReference type="EMBL" id="ML991820">
    <property type="protein sequence ID" value="KAF2232013.1"/>
    <property type="molecule type" value="Genomic_DNA"/>
</dbReference>
<organism evidence="3 4">
    <name type="scientific">Viridothelium virens</name>
    <name type="common">Speckled blister lichen</name>
    <name type="synonym">Trypethelium virens</name>
    <dbReference type="NCBI Taxonomy" id="1048519"/>
    <lineage>
        <taxon>Eukaryota</taxon>
        <taxon>Fungi</taxon>
        <taxon>Dikarya</taxon>
        <taxon>Ascomycota</taxon>
        <taxon>Pezizomycotina</taxon>
        <taxon>Dothideomycetes</taxon>
        <taxon>Dothideomycetes incertae sedis</taxon>
        <taxon>Trypetheliales</taxon>
        <taxon>Trypetheliaceae</taxon>
        <taxon>Viridothelium</taxon>
    </lineage>
</organism>
<keyword evidence="4" id="KW-1185">Reference proteome</keyword>
<keyword evidence="1" id="KW-0472">Membrane</keyword>
<keyword evidence="1" id="KW-1133">Transmembrane helix</keyword>
<feature type="transmembrane region" description="Helical" evidence="1">
    <location>
        <begin position="254"/>
        <end position="271"/>
    </location>
</feature>
<feature type="transmembrane region" description="Helical" evidence="1">
    <location>
        <begin position="202"/>
        <end position="223"/>
    </location>
</feature>
<proteinExistence type="predicted"/>
<dbReference type="Proteomes" id="UP000800092">
    <property type="component" value="Unassembled WGS sequence"/>
</dbReference>
<name>A0A6A6H385_VIRVR</name>
<dbReference type="OrthoDB" id="5341582at2759"/>
<evidence type="ECO:0000313" key="4">
    <source>
        <dbReference type="Proteomes" id="UP000800092"/>
    </source>
</evidence>
<feature type="domain" description="DUF6594" evidence="2">
    <location>
        <begin position="12"/>
        <end position="266"/>
    </location>
</feature>
<reference evidence="3" key="1">
    <citation type="journal article" date="2020" name="Stud. Mycol.">
        <title>101 Dothideomycetes genomes: a test case for predicting lifestyles and emergence of pathogens.</title>
        <authorList>
            <person name="Haridas S."/>
            <person name="Albert R."/>
            <person name="Binder M."/>
            <person name="Bloem J."/>
            <person name="Labutti K."/>
            <person name="Salamov A."/>
            <person name="Andreopoulos B."/>
            <person name="Baker S."/>
            <person name="Barry K."/>
            <person name="Bills G."/>
            <person name="Bluhm B."/>
            <person name="Cannon C."/>
            <person name="Castanera R."/>
            <person name="Culley D."/>
            <person name="Daum C."/>
            <person name="Ezra D."/>
            <person name="Gonzalez J."/>
            <person name="Henrissat B."/>
            <person name="Kuo A."/>
            <person name="Liang C."/>
            <person name="Lipzen A."/>
            <person name="Lutzoni F."/>
            <person name="Magnuson J."/>
            <person name="Mondo S."/>
            <person name="Nolan M."/>
            <person name="Ohm R."/>
            <person name="Pangilinan J."/>
            <person name="Park H.-J."/>
            <person name="Ramirez L."/>
            <person name="Alfaro M."/>
            <person name="Sun H."/>
            <person name="Tritt A."/>
            <person name="Yoshinaga Y."/>
            <person name="Zwiers L.-H."/>
            <person name="Turgeon B."/>
            <person name="Goodwin S."/>
            <person name="Spatafora J."/>
            <person name="Crous P."/>
            <person name="Grigoriev I."/>
        </authorList>
    </citation>
    <scope>NUCLEOTIDE SEQUENCE</scope>
    <source>
        <strain evidence="3">Tuck. ex Michener</strain>
    </source>
</reference>
<dbReference type="InterPro" id="IPR046529">
    <property type="entry name" value="DUF6594"/>
</dbReference>
<keyword evidence="1" id="KW-0812">Transmembrane</keyword>
<dbReference type="PANTHER" id="PTHR34502:SF5">
    <property type="entry name" value="DUF6594 DOMAIN-CONTAINING PROTEIN"/>
    <property type="match status" value="1"/>
</dbReference>
<sequence>MAKSIEDYRRGYPQYTRLLSLHPAFQNFRRFTRTRMRLLLLKQDEISSLEERLDLIDAGEVHDLFLGCSRLDSNAERQQTLDKLRVALAEYDAMLEECRRTLSLQSANARDIGSLRNWLFGTTCIARQESAYLTVSEDLLNLTGSADSAITLTECTVGRCLVWVHEHVTKYLPLKFNSRNPNLTSDEHIFIFGPRLRRVSRILTTWLAACFLLLPVIILFIISSPVGRLLTVVASAAGFLSAVSALTEARTIEIFAAGASYMAVLVVFMSTSESLHSRGTC</sequence>
<dbReference type="Pfam" id="PF20237">
    <property type="entry name" value="DUF6594"/>
    <property type="match status" value="1"/>
</dbReference>
<dbReference type="PANTHER" id="PTHR34502">
    <property type="entry name" value="DUF6594 DOMAIN-CONTAINING PROTEIN-RELATED"/>
    <property type="match status" value="1"/>
</dbReference>
<gene>
    <name evidence="3" type="ORF">EV356DRAFT_569100</name>
</gene>
<protein>
    <recommendedName>
        <fullName evidence="2">DUF6594 domain-containing protein</fullName>
    </recommendedName>
</protein>
<accession>A0A6A6H385</accession>
<dbReference type="AlphaFoldDB" id="A0A6A6H385"/>
<evidence type="ECO:0000313" key="3">
    <source>
        <dbReference type="EMBL" id="KAF2232013.1"/>
    </source>
</evidence>
<evidence type="ECO:0000256" key="1">
    <source>
        <dbReference type="SAM" id="Phobius"/>
    </source>
</evidence>